<gene>
    <name evidence="1" type="ORF">SAMN04490178_14027</name>
</gene>
<dbReference type="EMBL" id="FODY01000040">
    <property type="protein sequence ID" value="SEP46729.1"/>
    <property type="molecule type" value="Genomic_DNA"/>
</dbReference>
<keyword evidence="2" id="KW-1185">Reference proteome</keyword>
<feature type="non-terminal residue" evidence="1">
    <location>
        <position position="1"/>
    </location>
</feature>
<dbReference type="SUPFAM" id="SSF51120">
    <property type="entry name" value="beta-Roll"/>
    <property type="match status" value="1"/>
</dbReference>
<evidence type="ECO:0000313" key="2">
    <source>
        <dbReference type="Proteomes" id="UP000198847"/>
    </source>
</evidence>
<reference evidence="1 2" key="1">
    <citation type="submission" date="2016-10" db="EMBL/GenBank/DDBJ databases">
        <authorList>
            <person name="de Groot N.N."/>
        </authorList>
    </citation>
    <scope>NUCLEOTIDE SEQUENCE [LARGE SCALE GENOMIC DNA]</scope>
    <source>
        <strain evidence="1 2">DSM 13305</strain>
    </source>
</reference>
<dbReference type="AlphaFoldDB" id="A0A1H8Y3Q6"/>
<proteinExistence type="predicted"/>
<dbReference type="InterPro" id="IPR001343">
    <property type="entry name" value="Hemolysn_Ca-bd"/>
</dbReference>
<dbReference type="PRINTS" id="PR00313">
    <property type="entry name" value="CABNDNGRPT"/>
</dbReference>
<dbReference type="GO" id="GO:0005509">
    <property type="term" value="F:calcium ion binding"/>
    <property type="evidence" value="ECO:0007669"/>
    <property type="project" value="InterPro"/>
</dbReference>
<dbReference type="Pfam" id="PF00353">
    <property type="entry name" value="HemolysinCabind"/>
    <property type="match status" value="1"/>
</dbReference>
<protein>
    <submittedName>
        <fullName evidence="1">Hemolysin-type calcium-binding repeat-containing protein</fullName>
    </submittedName>
</protein>
<dbReference type="STRING" id="112903.SAMN04490178_14027"/>
<accession>A0A1H8Y3Q6</accession>
<dbReference type="Gene3D" id="2.150.10.10">
    <property type="entry name" value="Serralysin-like metalloprotease, C-terminal"/>
    <property type="match status" value="1"/>
</dbReference>
<dbReference type="Proteomes" id="UP000198847">
    <property type="component" value="Unassembled WGS sequence"/>
</dbReference>
<name>A0A1H8Y3Q6_9FIRM</name>
<organism evidence="1 2">
    <name type="scientific">Propionispora vibrioides</name>
    <dbReference type="NCBI Taxonomy" id="112903"/>
    <lineage>
        <taxon>Bacteria</taxon>
        <taxon>Bacillati</taxon>
        <taxon>Bacillota</taxon>
        <taxon>Negativicutes</taxon>
        <taxon>Selenomonadales</taxon>
        <taxon>Sporomusaceae</taxon>
        <taxon>Propionispora</taxon>
    </lineage>
</organism>
<dbReference type="InterPro" id="IPR011049">
    <property type="entry name" value="Serralysin-like_metalloprot_C"/>
</dbReference>
<sequence length="150" mass="16267">KFTNGSLYTDDQVYHVVAGTGTLTAVEGSYAGNIMVSGAGNNTVIGGKGNDWIFGGAGKDVFVFNNDFGNDHIVSSNCADTVKFTNIFNASEYSLQQSGDSLVIDYRQTGTAKTNELVLDNWFASGDRVNQFAFNDGMYMIKDKRFVKVV</sequence>
<evidence type="ECO:0000313" key="1">
    <source>
        <dbReference type="EMBL" id="SEP46729.1"/>
    </source>
</evidence>
<dbReference type="OrthoDB" id="3034110at2"/>